<comment type="caution">
    <text evidence="1">The sequence shown here is derived from an EMBL/GenBank/DDBJ whole genome shotgun (WGS) entry which is preliminary data.</text>
</comment>
<sequence>MDSLHLRFLTVKFLVNSLHRCKNVGIHIWFPSRISACKLNLCSGKVKYRLERACINIFCRINRASHKTFDIYLSVTTFNNRKIIGGFNQTRHSVTHTLHSVRASIDRLHSLCCNNRIDCFGRFLGSFNLHIEGWLVGRKLRFHLIEMFADNLLGYRDL</sequence>
<gene>
    <name evidence="1" type="ORF">SDC9_133028</name>
</gene>
<protein>
    <submittedName>
        <fullName evidence="1">Uncharacterized protein</fullName>
    </submittedName>
</protein>
<name>A0A645D9Q5_9ZZZZ</name>
<accession>A0A645D9Q5</accession>
<proteinExistence type="predicted"/>
<organism evidence="1">
    <name type="scientific">bioreactor metagenome</name>
    <dbReference type="NCBI Taxonomy" id="1076179"/>
    <lineage>
        <taxon>unclassified sequences</taxon>
        <taxon>metagenomes</taxon>
        <taxon>ecological metagenomes</taxon>
    </lineage>
</organism>
<dbReference type="EMBL" id="VSSQ01034108">
    <property type="protein sequence ID" value="MPM85945.1"/>
    <property type="molecule type" value="Genomic_DNA"/>
</dbReference>
<reference evidence="1" key="1">
    <citation type="submission" date="2019-08" db="EMBL/GenBank/DDBJ databases">
        <authorList>
            <person name="Kucharzyk K."/>
            <person name="Murdoch R.W."/>
            <person name="Higgins S."/>
            <person name="Loffler F."/>
        </authorList>
    </citation>
    <scope>NUCLEOTIDE SEQUENCE</scope>
</reference>
<evidence type="ECO:0000313" key="1">
    <source>
        <dbReference type="EMBL" id="MPM85945.1"/>
    </source>
</evidence>
<dbReference type="AlphaFoldDB" id="A0A645D9Q5"/>